<dbReference type="InterPro" id="IPR004254">
    <property type="entry name" value="AdipoR/HlyIII-related"/>
</dbReference>
<gene>
    <name evidence="8" type="ORF">BDA99DRAFT_511979</name>
</gene>
<evidence type="ECO:0000313" key="9">
    <source>
        <dbReference type="Proteomes" id="UP001209540"/>
    </source>
</evidence>
<keyword evidence="6" id="KW-0479">Metal-binding</keyword>
<dbReference type="Pfam" id="PF03006">
    <property type="entry name" value="HlyIII"/>
    <property type="match status" value="1"/>
</dbReference>
<feature type="transmembrane region" description="Helical" evidence="7">
    <location>
        <begin position="161"/>
        <end position="183"/>
    </location>
</feature>
<dbReference type="PANTHER" id="PTHR20855:SF52">
    <property type="entry name" value="ADIPONECTIN RECEPTOR PROTEIN"/>
    <property type="match status" value="1"/>
</dbReference>
<evidence type="ECO:0000256" key="5">
    <source>
        <dbReference type="ARBA" id="ARBA00023136"/>
    </source>
</evidence>
<reference evidence="8" key="1">
    <citation type="journal article" date="2022" name="IScience">
        <title>Evolution of zygomycete secretomes and the origins of terrestrial fungal ecologies.</title>
        <authorList>
            <person name="Chang Y."/>
            <person name="Wang Y."/>
            <person name="Mondo S."/>
            <person name="Ahrendt S."/>
            <person name="Andreopoulos W."/>
            <person name="Barry K."/>
            <person name="Beard J."/>
            <person name="Benny G.L."/>
            <person name="Blankenship S."/>
            <person name="Bonito G."/>
            <person name="Cuomo C."/>
            <person name="Desiro A."/>
            <person name="Gervers K.A."/>
            <person name="Hundley H."/>
            <person name="Kuo A."/>
            <person name="LaButti K."/>
            <person name="Lang B.F."/>
            <person name="Lipzen A."/>
            <person name="O'Donnell K."/>
            <person name="Pangilinan J."/>
            <person name="Reynolds N."/>
            <person name="Sandor L."/>
            <person name="Smith M.E."/>
            <person name="Tsang A."/>
            <person name="Grigoriev I.V."/>
            <person name="Stajich J.E."/>
            <person name="Spatafora J.W."/>
        </authorList>
    </citation>
    <scope>NUCLEOTIDE SEQUENCE</scope>
    <source>
        <strain evidence="8">RSA 2281</strain>
    </source>
</reference>
<dbReference type="GO" id="GO:0006882">
    <property type="term" value="P:intracellular zinc ion homeostasis"/>
    <property type="evidence" value="ECO:0007669"/>
    <property type="project" value="TreeGrafter"/>
</dbReference>
<sequence>MDEKQHLLTNKDTTENNEYYQTLKGNNKEKEDTVIVQGNSRKKLLTWSEIPEWMRFNPYILSGYRPPSDSYLTCLKSTVKLHNESLNIWTHFFGLIMIIINLVQFLIWQQDISLLKEGFHTTADMLMFVFYLGCIGCLSCSCIYHTFACHSKNVSVACNSIDYLGIICNNIGSWLLGFHYYFYCEPKLQVFYMITYLIICGTATIVLMIPSLQAEKYMWMRTITFLFVGLCGIIGLAHSAIIHGLDMMFAMGFGKTLMMGGFYLSGALVFAFRWPERSYPGKCDIWFQSHTIFHILCLIAILYYFFGMNEAKEFWGREGAYEQYCKSEPFI</sequence>
<name>A0AAD5JZG4_9FUNG</name>
<keyword evidence="6" id="KW-0862">Zinc</keyword>
<dbReference type="EMBL" id="JAIXMP010000015">
    <property type="protein sequence ID" value="KAI9261631.1"/>
    <property type="molecule type" value="Genomic_DNA"/>
</dbReference>
<feature type="binding site" evidence="6">
    <location>
        <position position="290"/>
    </location>
    <ligand>
        <name>Zn(2+)</name>
        <dbReference type="ChEBI" id="CHEBI:29105"/>
    </ligand>
</feature>
<keyword evidence="9" id="KW-1185">Reference proteome</keyword>
<evidence type="ECO:0000256" key="7">
    <source>
        <dbReference type="SAM" id="Phobius"/>
    </source>
</evidence>
<evidence type="ECO:0000313" key="8">
    <source>
        <dbReference type="EMBL" id="KAI9261631.1"/>
    </source>
</evidence>
<comment type="subcellular location">
    <subcellularLocation>
        <location evidence="1">Membrane</location>
        <topology evidence="1">Multi-pass membrane protein</topology>
    </subcellularLocation>
</comment>
<feature type="transmembrane region" description="Helical" evidence="7">
    <location>
        <begin position="222"/>
        <end position="242"/>
    </location>
</feature>
<evidence type="ECO:0000256" key="4">
    <source>
        <dbReference type="ARBA" id="ARBA00022989"/>
    </source>
</evidence>
<feature type="transmembrane region" description="Helical" evidence="7">
    <location>
        <begin position="248"/>
        <end position="273"/>
    </location>
</feature>
<keyword evidence="4 7" id="KW-1133">Transmembrane helix</keyword>
<dbReference type="GO" id="GO:0046872">
    <property type="term" value="F:metal ion binding"/>
    <property type="evidence" value="ECO:0007669"/>
    <property type="project" value="UniProtKB-KW"/>
</dbReference>
<organism evidence="8 9">
    <name type="scientific">Phascolomyces articulosus</name>
    <dbReference type="NCBI Taxonomy" id="60185"/>
    <lineage>
        <taxon>Eukaryota</taxon>
        <taxon>Fungi</taxon>
        <taxon>Fungi incertae sedis</taxon>
        <taxon>Mucoromycota</taxon>
        <taxon>Mucoromycotina</taxon>
        <taxon>Mucoromycetes</taxon>
        <taxon>Mucorales</taxon>
        <taxon>Lichtheimiaceae</taxon>
        <taxon>Phascolomyces</taxon>
    </lineage>
</organism>
<dbReference type="GO" id="GO:0038023">
    <property type="term" value="F:signaling receptor activity"/>
    <property type="evidence" value="ECO:0007669"/>
    <property type="project" value="TreeGrafter"/>
</dbReference>
<proteinExistence type="inferred from homology"/>
<protein>
    <submittedName>
        <fullName evidence="8">Hemolysin-III related-domain-containing protein</fullName>
    </submittedName>
</protein>
<evidence type="ECO:0000256" key="1">
    <source>
        <dbReference type="ARBA" id="ARBA00004141"/>
    </source>
</evidence>
<evidence type="ECO:0000256" key="2">
    <source>
        <dbReference type="ARBA" id="ARBA00007018"/>
    </source>
</evidence>
<keyword evidence="3 7" id="KW-0812">Transmembrane</keyword>
<dbReference type="AlphaFoldDB" id="A0AAD5JZG4"/>
<comment type="similarity">
    <text evidence="2">Belongs to the ADIPOR family.</text>
</comment>
<feature type="binding site" evidence="6">
    <location>
        <position position="294"/>
    </location>
    <ligand>
        <name>Zn(2+)</name>
        <dbReference type="ChEBI" id="CHEBI:29105"/>
    </ligand>
</feature>
<feature type="transmembrane region" description="Helical" evidence="7">
    <location>
        <begin position="285"/>
        <end position="306"/>
    </location>
</feature>
<dbReference type="Proteomes" id="UP001209540">
    <property type="component" value="Unassembled WGS sequence"/>
</dbReference>
<evidence type="ECO:0000256" key="3">
    <source>
        <dbReference type="ARBA" id="ARBA00022692"/>
    </source>
</evidence>
<comment type="caution">
    <text evidence="8">The sequence shown here is derived from an EMBL/GenBank/DDBJ whole genome shotgun (WGS) entry which is preliminary data.</text>
</comment>
<feature type="transmembrane region" description="Helical" evidence="7">
    <location>
        <begin position="189"/>
        <end position="210"/>
    </location>
</feature>
<dbReference type="GO" id="GO:0016020">
    <property type="term" value="C:membrane"/>
    <property type="evidence" value="ECO:0007669"/>
    <property type="project" value="UniProtKB-SubCell"/>
</dbReference>
<dbReference type="PANTHER" id="PTHR20855">
    <property type="entry name" value="ADIPOR/PROGESTIN RECEPTOR-RELATED"/>
    <property type="match status" value="1"/>
</dbReference>
<feature type="binding site" evidence="6">
    <location>
        <position position="145"/>
    </location>
    <ligand>
        <name>Zn(2+)</name>
        <dbReference type="ChEBI" id="CHEBI:29105"/>
    </ligand>
</feature>
<accession>A0AAD5JZG4</accession>
<keyword evidence="5 7" id="KW-0472">Membrane</keyword>
<feature type="transmembrane region" description="Helical" evidence="7">
    <location>
        <begin position="128"/>
        <end position="149"/>
    </location>
</feature>
<evidence type="ECO:0000256" key="6">
    <source>
        <dbReference type="PIRSR" id="PIRSR604254-1"/>
    </source>
</evidence>
<reference evidence="8" key="2">
    <citation type="submission" date="2023-02" db="EMBL/GenBank/DDBJ databases">
        <authorList>
            <consortium name="DOE Joint Genome Institute"/>
            <person name="Mondo S.J."/>
            <person name="Chang Y."/>
            <person name="Wang Y."/>
            <person name="Ahrendt S."/>
            <person name="Andreopoulos W."/>
            <person name="Barry K."/>
            <person name="Beard J."/>
            <person name="Benny G.L."/>
            <person name="Blankenship S."/>
            <person name="Bonito G."/>
            <person name="Cuomo C."/>
            <person name="Desiro A."/>
            <person name="Gervers K.A."/>
            <person name="Hundley H."/>
            <person name="Kuo A."/>
            <person name="LaButti K."/>
            <person name="Lang B.F."/>
            <person name="Lipzen A."/>
            <person name="O'Donnell K."/>
            <person name="Pangilinan J."/>
            <person name="Reynolds N."/>
            <person name="Sandor L."/>
            <person name="Smith M.W."/>
            <person name="Tsang A."/>
            <person name="Grigoriev I.V."/>
            <person name="Stajich J.E."/>
            <person name="Spatafora J.W."/>
        </authorList>
    </citation>
    <scope>NUCLEOTIDE SEQUENCE</scope>
    <source>
        <strain evidence="8">RSA 2281</strain>
    </source>
</reference>
<feature type="transmembrane region" description="Helical" evidence="7">
    <location>
        <begin position="86"/>
        <end position="108"/>
    </location>
</feature>